<gene>
    <name evidence="2" type="ORF">KYI11_10840</name>
</gene>
<dbReference type="RefSeq" id="WP_219502920.1">
    <property type="nucleotide sequence ID" value="NZ_CP079981.1"/>
</dbReference>
<protein>
    <submittedName>
        <fullName evidence="2">Uncharacterized protein</fullName>
    </submittedName>
</protein>
<sequence>MIKVGDYLRFKRIIHGFVNESIDRVEDIVPTPNNKYMIYFENLEHGILFDDLYDSRIVDYKLLYEQQKQRADRAEKRWSELRGRMEHDEKEAFGEGDVIAYTVHNYVLELMHDLEEDGE</sequence>
<accession>A0AAJ4PAM1</accession>
<evidence type="ECO:0000313" key="2">
    <source>
        <dbReference type="EMBL" id="QYA42079.1"/>
    </source>
</evidence>
<organism evidence="2 3">
    <name type="scientific">Macrococcoides bohemicum</name>
    <dbReference type="NCBI Taxonomy" id="1903056"/>
    <lineage>
        <taxon>Bacteria</taxon>
        <taxon>Bacillati</taxon>
        <taxon>Bacillota</taxon>
        <taxon>Bacilli</taxon>
        <taxon>Bacillales</taxon>
        <taxon>Staphylococcaceae</taxon>
        <taxon>Macrococcoides</taxon>
    </lineage>
</organism>
<proteinExistence type="predicted"/>
<evidence type="ECO:0000313" key="3">
    <source>
        <dbReference type="Proteomes" id="UP000826802"/>
    </source>
</evidence>
<evidence type="ECO:0000256" key="1">
    <source>
        <dbReference type="SAM" id="Coils"/>
    </source>
</evidence>
<dbReference type="Proteomes" id="UP000826802">
    <property type="component" value="Chromosome"/>
</dbReference>
<reference evidence="2 3" key="1">
    <citation type="submission" date="2021-07" db="EMBL/GenBank/DDBJ databases">
        <title>Prevalence and characterization of methicillin-resistant Macrococcus spp. in food producing animals and meat in Switzerland in 2019.</title>
        <authorList>
            <person name="Keller J.E."/>
            <person name="Schwendener S."/>
            <person name="Neuenschwander J."/>
            <person name="Overesch G."/>
            <person name="Perreten V."/>
        </authorList>
    </citation>
    <scope>NUCLEOTIDE SEQUENCE [LARGE SCALE GENOMIC DNA]</scope>
    <source>
        <strain evidence="2 3">19Msa0936</strain>
    </source>
</reference>
<name>A0AAJ4PAM1_9STAP</name>
<dbReference type="AlphaFoldDB" id="A0AAJ4PAM1"/>
<feature type="coiled-coil region" evidence="1">
    <location>
        <begin position="57"/>
        <end position="84"/>
    </location>
</feature>
<keyword evidence="3" id="KW-1185">Reference proteome</keyword>
<dbReference type="EMBL" id="CP079981">
    <property type="protein sequence ID" value="QYA42079.1"/>
    <property type="molecule type" value="Genomic_DNA"/>
</dbReference>
<keyword evidence="1" id="KW-0175">Coiled coil</keyword>